<comment type="caution">
    <text evidence="1">The sequence shown here is derived from an EMBL/GenBank/DDBJ whole genome shotgun (WGS) entry which is preliminary data.</text>
</comment>
<protein>
    <submittedName>
        <fullName evidence="1">Uncharacterized protein</fullName>
    </submittedName>
</protein>
<evidence type="ECO:0000313" key="1">
    <source>
        <dbReference type="EMBL" id="MCJ2181605.1"/>
    </source>
</evidence>
<organism evidence="1 2">
    <name type="scientific">Novosphingobium organovorum</name>
    <dbReference type="NCBI Taxonomy" id="2930092"/>
    <lineage>
        <taxon>Bacteria</taxon>
        <taxon>Pseudomonadati</taxon>
        <taxon>Pseudomonadota</taxon>
        <taxon>Alphaproteobacteria</taxon>
        <taxon>Sphingomonadales</taxon>
        <taxon>Sphingomonadaceae</taxon>
        <taxon>Novosphingobium</taxon>
    </lineage>
</organism>
<dbReference type="Proteomes" id="UP001162881">
    <property type="component" value="Unassembled WGS sequence"/>
</dbReference>
<gene>
    <name evidence="1" type="ORF">MTR62_02605</name>
</gene>
<accession>A0ABT0B9Q6</accession>
<sequence length="64" mass="7073">MNRTLEDLTRMGSVPQDVYRVIREAIARTGKESGHLFEPEHAAHYQALAVAMALKGAGYSIEKS</sequence>
<reference evidence="1" key="1">
    <citation type="submission" date="2022-03" db="EMBL/GenBank/DDBJ databases">
        <title>Identification of a novel bacterium isolated from mangrove sediments.</title>
        <authorList>
            <person name="Pan X."/>
        </authorList>
    </citation>
    <scope>NUCLEOTIDE SEQUENCE</scope>
    <source>
        <strain evidence="1">B1949</strain>
    </source>
</reference>
<keyword evidence="2" id="KW-1185">Reference proteome</keyword>
<name>A0ABT0B9Q6_9SPHN</name>
<proteinExistence type="predicted"/>
<evidence type="ECO:0000313" key="2">
    <source>
        <dbReference type="Proteomes" id="UP001162881"/>
    </source>
</evidence>
<dbReference type="EMBL" id="JALHLF010000005">
    <property type="protein sequence ID" value="MCJ2181605.1"/>
    <property type="molecule type" value="Genomic_DNA"/>
</dbReference>
<dbReference type="RefSeq" id="WP_244016725.1">
    <property type="nucleotide sequence ID" value="NZ_JALHLF010000005.1"/>
</dbReference>